<accession>A0A5J4KZQ8</accession>
<feature type="compositionally biased region" description="Basic and acidic residues" evidence="1">
    <location>
        <begin position="1"/>
        <end position="11"/>
    </location>
</feature>
<dbReference type="Proteomes" id="UP000326912">
    <property type="component" value="Unassembled WGS sequence"/>
</dbReference>
<dbReference type="RefSeq" id="WP_151759599.1">
    <property type="nucleotide sequence ID" value="NZ_BKZW01000005.1"/>
</dbReference>
<evidence type="ECO:0000313" key="3">
    <source>
        <dbReference type="EMBL" id="GER92030.1"/>
    </source>
</evidence>
<name>A0A5J4KZQ8_9CHLR</name>
<sequence>MDFVDWRKRTDNPLTDTAEQQPTYRGRRMGDYVEEQIREAQERGDFDNLKGIGKPLQLDTQPRDEHSMANGLLKSNGYVPFEIELQRQIDSALERTTARTNLLITRRQKLARRRIAPFESEKRGFNAAVEKALIEYDQELRQINSKILTLNLSTPPAMHRPILKVGELVEAFREACPLLL</sequence>
<feature type="region of interest" description="Disordered" evidence="1">
    <location>
        <begin position="1"/>
        <end position="21"/>
    </location>
</feature>
<dbReference type="AlphaFoldDB" id="A0A5J4KZQ8"/>
<keyword evidence="4" id="KW-1185">Reference proteome</keyword>
<dbReference type="InterPro" id="IPR052573">
    <property type="entry name" value="DnaJ_C_subfamily_28"/>
</dbReference>
<gene>
    <name evidence="3" type="ORF">KDW_61920</name>
</gene>
<feature type="compositionally biased region" description="Polar residues" evidence="1">
    <location>
        <begin position="12"/>
        <end position="21"/>
    </location>
</feature>
<reference evidence="3 4" key="1">
    <citation type="submission" date="2019-10" db="EMBL/GenBank/DDBJ databases">
        <title>Dictyobacter vulcani sp. nov., within the class Ktedonobacteria, isolated from soil of volcanic Mt. Zao.</title>
        <authorList>
            <person name="Zheng Y."/>
            <person name="Wang C.M."/>
            <person name="Sakai Y."/>
            <person name="Abe K."/>
            <person name="Yokota A."/>
            <person name="Yabe S."/>
        </authorList>
    </citation>
    <scope>NUCLEOTIDE SEQUENCE [LARGE SCALE GENOMIC DNA]</scope>
    <source>
        <strain evidence="3 4">W12</strain>
    </source>
</reference>
<dbReference type="PANTHER" id="PTHR39158">
    <property type="entry name" value="OS08G0560600 PROTEIN"/>
    <property type="match status" value="1"/>
</dbReference>
<dbReference type="PANTHER" id="PTHR39158:SF1">
    <property type="entry name" value="DNAJ HOMOLOG SUBFAMILY C MEMBER 28"/>
    <property type="match status" value="1"/>
</dbReference>
<proteinExistence type="predicted"/>
<dbReference type="Pfam" id="PF09350">
    <property type="entry name" value="DJC28_CD"/>
    <property type="match status" value="1"/>
</dbReference>
<organism evidence="3 4">
    <name type="scientific">Dictyobacter vulcani</name>
    <dbReference type="NCBI Taxonomy" id="2607529"/>
    <lineage>
        <taxon>Bacteria</taxon>
        <taxon>Bacillati</taxon>
        <taxon>Chloroflexota</taxon>
        <taxon>Ktedonobacteria</taxon>
        <taxon>Ktedonobacterales</taxon>
        <taxon>Dictyobacteraceae</taxon>
        <taxon>Dictyobacter</taxon>
    </lineage>
</organism>
<protein>
    <recommendedName>
        <fullName evidence="2">DnaJ homologue subfamily C member 28 conserved domain-containing protein</fullName>
    </recommendedName>
</protein>
<feature type="domain" description="DnaJ homologue subfamily C member 28 conserved" evidence="2">
    <location>
        <begin position="33"/>
        <end position="95"/>
    </location>
</feature>
<dbReference type="EMBL" id="BKZW01000005">
    <property type="protein sequence ID" value="GER92030.1"/>
    <property type="molecule type" value="Genomic_DNA"/>
</dbReference>
<evidence type="ECO:0000256" key="1">
    <source>
        <dbReference type="SAM" id="MobiDB-lite"/>
    </source>
</evidence>
<comment type="caution">
    <text evidence="3">The sequence shown here is derived from an EMBL/GenBank/DDBJ whole genome shotgun (WGS) entry which is preliminary data.</text>
</comment>
<evidence type="ECO:0000259" key="2">
    <source>
        <dbReference type="Pfam" id="PF09350"/>
    </source>
</evidence>
<dbReference type="InterPro" id="IPR018961">
    <property type="entry name" value="DnaJ_homolog_subfam-C_membr-28"/>
</dbReference>
<evidence type="ECO:0000313" key="4">
    <source>
        <dbReference type="Proteomes" id="UP000326912"/>
    </source>
</evidence>